<keyword evidence="1" id="KW-0560">Oxidoreductase</keyword>
<name>A0A194XE04_MOLSC</name>
<dbReference type="GeneID" id="28824576"/>
<dbReference type="PANTHER" id="PTHR35006">
    <property type="entry name" value="GLYOXALASE FAMILY PROTEIN (AFU_ORTHOLOGUE AFUA_5G14830)"/>
    <property type="match status" value="1"/>
</dbReference>
<dbReference type="OrthoDB" id="10249419at2759"/>
<sequence length="129" mass="14160">MTINHLFILVTASKLPALRTFYSSALQPLGYTEMIAVKNEKMELYGYGSDYPYLWLKPLPVDTNPVPTHVAIDAPDNAAVDKFHEAALRAGGIDNGLPGIRSAMSRQPYYASFVTDPDGNNIEAVCVKK</sequence>
<reference evidence="1 2" key="1">
    <citation type="submission" date="2015-10" db="EMBL/GenBank/DDBJ databases">
        <title>Full genome of DAOMC 229536 Phialocephala scopiformis, a fungal endophyte of spruce producing the potent anti-insectan compound rugulosin.</title>
        <authorList>
            <consortium name="DOE Joint Genome Institute"/>
            <person name="Walker A.K."/>
            <person name="Frasz S.L."/>
            <person name="Seifert K.A."/>
            <person name="Miller J.D."/>
            <person name="Mondo S.J."/>
            <person name="Labutti K."/>
            <person name="Lipzen A."/>
            <person name="Dockter R."/>
            <person name="Kennedy M."/>
            <person name="Grigoriev I.V."/>
            <person name="Spatafora J.W."/>
        </authorList>
    </citation>
    <scope>NUCLEOTIDE SEQUENCE [LARGE SCALE GENOMIC DNA]</scope>
    <source>
        <strain evidence="1 2">CBS 120377</strain>
    </source>
</reference>
<dbReference type="AlphaFoldDB" id="A0A194XE04"/>
<dbReference type="GO" id="GO:0051213">
    <property type="term" value="F:dioxygenase activity"/>
    <property type="evidence" value="ECO:0007669"/>
    <property type="project" value="UniProtKB-KW"/>
</dbReference>
<dbReference type="InterPro" id="IPR029068">
    <property type="entry name" value="Glyas_Bleomycin-R_OHBP_Dase"/>
</dbReference>
<proteinExistence type="predicted"/>
<organism evidence="1 2">
    <name type="scientific">Mollisia scopiformis</name>
    <name type="common">Conifer needle endophyte fungus</name>
    <name type="synonym">Phialocephala scopiformis</name>
    <dbReference type="NCBI Taxonomy" id="149040"/>
    <lineage>
        <taxon>Eukaryota</taxon>
        <taxon>Fungi</taxon>
        <taxon>Dikarya</taxon>
        <taxon>Ascomycota</taxon>
        <taxon>Pezizomycotina</taxon>
        <taxon>Leotiomycetes</taxon>
        <taxon>Helotiales</taxon>
        <taxon>Mollisiaceae</taxon>
        <taxon>Mollisia</taxon>
    </lineage>
</organism>
<keyword evidence="1" id="KW-0223">Dioxygenase</keyword>
<dbReference type="Gene3D" id="3.10.180.10">
    <property type="entry name" value="2,3-Dihydroxybiphenyl 1,2-Dioxygenase, domain 1"/>
    <property type="match status" value="1"/>
</dbReference>
<protein>
    <submittedName>
        <fullName evidence="1">Glyoxalase/bleomycin resistance protein/dioxygenase</fullName>
    </submittedName>
</protein>
<evidence type="ECO:0000313" key="2">
    <source>
        <dbReference type="Proteomes" id="UP000070700"/>
    </source>
</evidence>
<keyword evidence="2" id="KW-1185">Reference proteome</keyword>
<evidence type="ECO:0000313" key="1">
    <source>
        <dbReference type="EMBL" id="KUJ18408.1"/>
    </source>
</evidence>
<dbReference type="RefSeq" id="XP_018072763.1">
    <property type="nucleotide sequence ID" value="XM_018214850.1"/>
</dbReference>
<dbReference type="InParanoid" id="A0A194XE04"/>
<dbReference type="CDD" id="cd07262">
    <property type="entry name" value="VOC_like"/>
    <property type="match status" value="1"/>
</dbReference>
<dbReference type="PANTHER" id="PTHR35006:SF2">
    <property type="entry name" value="GLYOXALASE FAMILY PROTEIN (AFU_ORTHOLOGUE AFUA_5G14830)"/>
    <property type="match status" value="1"/>
</dbReference>
<gene>
    <name evidence="1" type="ORF">LY89DRAFT_684311</name>
</gene>
<dbReference type="SUPFAM" id="SSF54593">
    <property type="entry name" value="Glyoxalase/Bleomycin resistance protein/Dihydroxybiphenyl dioxygenase"/>
    <property type="match status" value="1"/>
</dbReference>
<accession>A0A194XE04</accession>
<dbReference type="Proteomes" id="UP000070700">
    <property type="component" value="Unassembled WGS sequence"/>
</dbReference>
<dbReference type="KEGG" id="psco:LY89DRAFT_684311"/>
<dbReference type="EMBL" id="KQ947413">
    <property type="protein sequence ID" value="KUJ18408.1"/>
    <property type="molecule type" value="Genomic_DNA"/>
</dbReference>